<sequence>MATAAPTDEMRRAAARFAHTIEAARARLRDVNSEMAMVQASWRGESAVRFGQAMNDWEQEFDVILSRLARLLETTGGGPVPRQRVP</sequence>
<dbReference type="RefSeq" id="WP_125312593.1">
    <property type="nucleotide sequence ID" value="NZ_RSEC01000058.1"/>
</dbReference>
<proteinExistence type="predicted"/>
<dbReference type="InterPro" id="IPR010310">
    <property type="entry name" value="T7SS_ESAT-6-like"/>
</dbReference>
<dbReference type="OrthoDB" id="4554345at2"/>
<protein>
    <submittedName>
        <fullName evidence="1">WXG100 family type VII secretion target</fullName>
    </submittedName>
</protein>
<dbReference type="AlphaFoldDB" id="A0A427T2Y2"/>
<reference evidence="1 2" key="1">
    <citation type="submission" date="2018-12" db="EMBL/GenBank/DDBJ databases">
        <title>Amycolatopsis eburnea sp. nov. actinomycete associate with arbuscular mycorrhiza fungal spore.</title>
        <authorList>
            <person name="Lumyong S."/>
            <person name="Chaiya L."/>
        </authorList>
    </citation>
    <scope>NUCLEOTIDE SEQUENCE [LARGE SCALE GENOMIC DNA]</scope>
    <source>
        <strain evidence="1 2">GLM-1</strain>
    </source>
</reference>
<comment type="caution">
    <text evidence="1">The sequence shown here is derived from an EMBL/GenBank/DDBJ whole genome shotgun (WGS) entry which is preliminary data.</text>
</comment>
<name>A0A427T2Y2_9PSEU</name>
<keyword evidence="2" id="KW-1185">Reference proteome</keyword>
<dbReference type="EMBL" id="RSEC01000058">
    <property type="protein sequence ID" value="RSD13295.1"/>
    <property type="molecule type" value="Genomic_DNA"/>
</dbReference>
<dbReference type="InterPro" id="IPR036689">
    <property type="entry name" value="ESAT-6-like_sf"/>
</dbReference>
<evidence type="ECO:0000313" key="1">
    <source>
        <dbReference type="EMBL" id="RSD13295.1"/>
    </source>
</evidence>
<evidence type="ECO:0000313" key="2">
    <source>
        <dbReference type="Proteomes" id="UP000267081"/>
    </source>
</evidence>
<gene>
    <name evidence="1" type="ORF">EIY87_26495</name>
</gene>
<dbReference type="Proteomes" id="UP000267081">
    <property type="component" value="Unassembled WGS sequence"/>
</dbReference>
<dbReference type="SUPFAM" id="SSF140453">
    <property type="entry name" value="EsxAB dimer-like"/>
    <property type="match status" value="1"/>
</dbReference>
<organism evidence="1 2">
    <name type="scientific">Amycolatopsis eburnea</name>
    <dbReference type="NCBI Taxonomy" id="2267691"/>
    <lineage>
        <taxon>Bacteria</taxon>
        <taxon>Bacillati</taxon>
        <taxon>Actinomycetota</taxon>
        <taxon>Actinomycetes</taxon>
        <taxon>Pseudonocardiales</taxon>
        <taxon>Pseudonocardiaceae</taxon>
        <taxon>Amycolatopsis</taxon>
    </lineage>
</organism>
<dbReference type="Gene3D" id="1.10.287.1060">
    <property type="entry name" value="ESAT-6-like"/>
    <property type="match status" value="1"/>
</dbReference>
<accession>A0A427T2Y2</accession>
<dbReference type="NCBIfam" id="TIGR03930">
    <property type="entry name" value="WXG100_ESAT6"/>
    <property type="match status" value="1"/>
</dbReference>
<dbReference type="Pfam" id="PF06013">
    <property type="entry name" value="WXG100"/>
    <property type="match status" value="1"/>
</dbReference>